<evidence type="ECO:0000256" key="4">
    <source>
        <dbReference type="ARBA" id="ARBA00023002"/>
    </source>
</evidence>
<evidence type="ECO:0000256" key="3">
    <source>
        <dbReference type="ARBA" id="ARBA00022898"/>
    </source>
</evidence>
<feature type="domain" description="Aminotransferase class V" evidence="7">
    <location>
        <begin position="172"/>
        <end position="305"/>
    </location>
</feature>
<dbReference type="Pfam" id="PF00266">
    <property type="entry name" value="Aminotran_5"/>
    <property type="match status" value="1"/>
</dbReference>
<evidence type="ECO:0000256" key="6">
    <source>
        <dbReference type="SAM" id="MobiDB-lite"/>
    </source>
</evidence>
<evidence type="ECO:0000256" key="1">
    <source>
        <dbReference type="ARBA" id="ARBA00003788"/>
    </source>
</evidence>
<dbReference type="InterPro" id="IPR000192">
    <property type="entry name" value="Aminotrans_V_dom"/>
</dbReference>
<keyword evidence="4 9" id="KW-0560">Oxidoreductase</keyword>
<dbReference type="Gene3D" id="3.90.1150.10">
    <property type="entry name" value="Aspartate Aminotransferase, domain 1"/>
    <property type="match status" value="1"/>
</dbReference>
<dbReference type="InterPro" id="IPR015422">
    <property type="entry name" value="PyrdxlP-dep_Trfase_small"/>
</dbReference>
<dbReference type="GO" id="GO:0005960">
    <property type="term" value="C:glycine cleavage complex"/>
    <property type="evidence" value="ECO:0007669"/>
    <property type="project" value="TreeGrafter"/>
</dbReference>
<keyword evidence="3" id="KW-0663">Pyridoxal phosphate</keyword>
<dbReference type="EC" id="1.4.4.2" evidence="2"/>
<evidence type="ECO:0000259" key="7">
    <source>
        <dbReference type="Pfam" id="PF00266"/>
    </source>
</evidence>
<dbReference type="STRING" id="121719.APZ00_00910"/>
<dbReference type="GO" id="GO:0004375">
    <property type="term" value="F:glycine dehydrogenase (decarboxylating) activity"/>
    <property type="evidence" value="ECO:0007669"/>
    <property type="project" value="UniProtKB-EC"/>
</dbReference>
<dbReference type="EMBL" id="CP013068">
    <property type="protein sequence ID" value="ALV25817.1"/>
    <property type="molecule type" value="Genomic_DNA"/>
</dbReference>
<name>A0A0U3PZP1_9HYPH</name>
<dbReference type="GO" id="GO:0019464">
    <property type="term" value="P:glycine decarboxylation via glycine cleavage system"/>
    <property type="evidence" value="ECO:0007669"/>
    <property type="project" value="TreeGrafter"/>
</dbReference>
<gene>
    <name evidence="9" type="ORF">APZ00_00910</name>
</gene>
<dbReference type="GO" id="GO:0030170">
    <property type="term" value="F:pyridoxal phosphate binding"/>
    <property type="evidence" value="ECO:0007669"/>
    <property type="project" value="TreeGrafter"/>
</dbReference>
<organism evidence="9 10">
    <name type="scientific">Pannonibacter phragmitetus</name>
    <dbReference type="NCBI Taxonomy" id="121719"/>
    <lineage>
        <taxon>Bacteria</taxon>
        <taxon>Pseudomonadati</taxon>
        <taxon>Pseudomonadota</taxon>
        <taxon>Alphaproteobacteria</taxon>
        <taxon>Hyphomicrobiales</taxon>
        <taxon>Stappiaceae</taxon>
        <taxon>Pannonibacter</taxon>
    </lineage>
</organism>
<dbReference type="InterPro" id="IPR020581">
    <property type="entry name" value="GDC_P"/>
</dbReference>
<dbReference type="Pfam" id="PF21478">
    <property type="entry name" value="GcvP2_C"/>
    <property type="match status" value="1"/>
</dbReference>
<evidence type="ECO:0000256" key="2">
    <source>
        <dbReference type="ARBA" id="ARBA00012134"/>
    </source>
</evidence>
<keyword evidence="10" id="KW-1185">Reference proteome</keyword>
<dbReference type="eggNOG" id="COG1003">
    <property type="taxonomic scope" value="Bacteria"/>
</dbReference>
<dbReference type="GO" id="GO:0016594">
    <property type="term" value="F:glycine binding"/>
    <property type="evidence" value="ECO:0007669"/>
    <property type="project" value="TreeGrafter"/>
</dbReference>
<accession>A0A0U3PZP1</accession>
<dbReference type="PANTHER" id="PTHR11773:SF1">
    <property type="entry name" value="GLYCINE DEHYDROGENASE (DECARBOXYLATING), MITOCHONDRIAL"/>
    <property type="match status" value="1"/>
</dbReference>
<comment type="function">
    <text evidence="1">The glycine cleavage system catalyzes the degradation of glycine. The P protein binds the alpha-amino group of glycine through its pyridoxal phosphate cofactor; CO(2) is released and the remaining methylamine moiety is then transferred to the lipoamide cofactor of the H protein.</text>
</comment>
<evidence type="ECO:0000313" key="9">
    <source>
        <dbReference type="EMBL" id="ALV25817.1"/>
    </source>
</evidence>
<dbReference type="SUPFAM" id="SSF53383">
    <property type="entry name" value="PLP-dependent transferases"/>
    <property type="match status" value="1"/>
</dbReference>
<dbReference type="KEGG" id="pphr:APZ00_00910"/>
<dbReference type="FunFam" id="3.40.640.10:FF:000224">
    <property type="entry name" value="Probable glycine dehydrogenase (decarboxylating) subunit 2"/>
    <property type="match status" value="1"/>
</dbReference>
<dbReference type="NCBIfam" id="NF003346">
    <property type="entry name" value="PRK04366.1"/>
    <property type="match status" value="1"/>
</dbReference>
<evidence type="ECO:0000259" key="8">
    <source>
        <dbReference type="Pfam" id="PF21478"/>
    </source>
</evidence>
<protein>
    <recommendedName>
        <fullName evidence="2">glycine dehydrogenase (aminomethyl-transferring)</fullName>
        <ecNumber evidence="2">1.4.4.2</ecNumber>
    </recommendedName>
</protein>
<dbReference type="Gene3D" id="6.20.440.10">
    <property type="match status" value="1"/>
</dbReference>
<sequence>MSMNTQGRPTAAGDAGAAFRPKTFTGNRALDMEEPLLFEIGRLDVTGVDLDEPEAFEAELGTHARTAKIGLPGLSEPETMRHYVRLSRNNYAIDSGLYPLGSCTMKHNPRLNEKMARVPGFGDIHPLQPLSTVKGAVELISELGDWLMELTGTTAVAMSPKAGAHGEQCGMMAIKAAHIAAGRDPKIVLVPESAHGTNPATAALLGFKVVAIDAKEDGTVDLASVKKAIAENDGNIAAIMLTNPNTCGLFERDIMEIAAAIHAANAYFYCDGANFNAIVGKARPGDLGIDAMHINLHKTFSTPHGGGGPGSGPVVLSSRLAPFAPLPFVRKSEGGLELVETEAGLKDGEKPFGRMTAFHGQMGMFVRALTYMLSHGSDGLRLASEDAVLNANYVRVGLQDLMSLPFGERPCMHEVLFDDSFLKDTGVTTLDFAKAMIDEGYHPMTMYFPLVVHGAMLIEPTESESRASLDLFVATLRDLVMSAKRGETERFTGAPYLAPRRRLDETRAARSPVLTWSEPAPASVTPAAAE</sequence>
<dbReference type="Gene3D" id="3.40.640.10">
    <property type="entry name" value="Type I PLP-dependent aspartate aminotransferase-like (Major domain)"/>
    <property type="match status" value="1"/>
</dbReference>
<evidence type="ECO:0000256" key="5">
    <source>
        <dbReference type="ARBA" id="ARBA00049026"/>
    </source>
</evidence>
<dbReference type="PANTHER" id="PTHR11773">
    <property type="entry name" value="GLYCINE DEHYDROGENASE, DECARBOXYLATING"/>
    <property type="match status" value="1"/>
</dbReference>
<evidence type="ECO:0000313" key="10">
    <source>
        <dbReference type="Proteomes" id="UP000064921"/>
    </source>
</evidence>
<dbReference type="GO" id="GO:0005829">
    <property type="term" value="C:cytosol"/>
    <property type="evidence" value="ECO:0007669"/>
    <property type="project" value="TreeGrafter"/>
</dbReference>
<dbReference type="AlphaFoldDB" id="A0A0U3PZP1"/>
<reference evidence="9 10" key="1">
    <citation type="submission" date="2015-10" db="EMBL/GenBank/DDBJ databases">
        <title>The world's first case of liver abscess caused by Pannonibacter phragmitetus.</title>
        <authorList>
            <person name="Ming D."/>
            <person name="Wang M."/>
            <person name="Zhou Y."/>
            <person name="Jiang T."/>
            <person name="Hu S."/>
        </authorList>
    </citation>
    <scope>NUCLEOTIDE SEQUENCE [LARGE SCALE GENOMIC DNA]</scope>
    <source>
        <strain evidence="9 10">31801</strain>
    </source>
</reference>
<dbReference type="InterPro" id="IPR049316">
    <property type="entry name" value="GDC-P_C"/>
</dbReference>
<comment type="catalytic activity">
    <reaction evidence="5">
        <text>N(6)-[(R)-lipoyl]-L-lysyl-[glycine-cleavage complex H protein] + glycine + H(+) = N(6)-[(R)-S(8)-aminomethyldihydrolipoyl]-L-lysyl-[glycine-cleavage complex H protein] + CO2</text>
        <dbReference type="Rhea" id="RHEA:24304"/>
        <dbReference type="Rhea" id="RHEA-COMP:10494"/>
        <dbReference type="Rhea" id="RHEA-COMP:10495"/>
        <dbReference type="ChEBI" id="CHEBI:15378"/>
        <dbReference type="ChEBI" id="CHEBI:16526"/>
        <dbReference type="ChEBI" id="CHEBI:57305"/>
        <dbReference type="ChEBI" id="CHEBI:83099"/>
        <dbReference type="ChEBI" id="CHEBI:83143"/>
        <dbReference type="EC" id="1.4.4.2"/>
    </reaction>
</comment>
<dbReference type="Proteomes" id="UP000064921">
    <property type="component" value="Chromosome"/>
</dbReference>
<feature type="region of interest" description="Disordered" evidence="6">
    <location>
        <begin position="508"/>
        <end position="530"/>
    </location>
</feature>
<feature type="domain" description="Glycine dehydrogenase C-terminal" evidence="8">
    <location>
        <begin position="383"/>
        <end position="480"/>
    </location>
</feature>
<dbReference type="InterPro" id="IPR015424">
    <property type="entry name" value="PyrdxlP-dep_Trfase"/>
</dbReference>
<proteinExistence type="predicted"/>
<dbReference type="RefSeq" id="WP_058897804.1">
    <property type="nucleotide sequence ID" value="NZ_CP013068.1"/>
</dbReference>
<dbReference type="InterPro" id="IPR015421">
    <property type="entry name" value="PyrdxlP-dep_Trfase_major"/>
</dbReference>